<name>A0A1E7ZBI1_9ALTE</name>
<gene>
    <name evidence="4" type="ORF">BFC18_11600</name>
</gene>
<dbReference type="STRING" id="1656094.BFC18_11600"/>
<dbReference type="PROSITE" id="PS51257">
    <property type="entry name" value="PROKAR_LIPOPROTEIN"/>
    <property type="match status" value="1"/>
</dbReference>
<dbReference type="Pfam" id="PF13432">
    <property type="entry name" value="TPR_16"/>
    <property type="match status" value="1"/>
</dbReference>
<keyword evidence="2 3" id="KW-0802">TPR repeat</keyword>
<dbReference type="PROSITE" id="PS50005">
    <property type="entry name" value="TPR"/>
    <property type="match status" value="3"/>
</dbReference>
<keyword evidence="5" id="KW-1185">Reference proteome</keyword>
<protein>
    <submittedName>
        <fullName evidence="4">Uncharacterized protein</fullName>
    </submittedName>
</protein>
<evidence type="ECO:0000256" key="2">
    <source>
        <dbReference type="ARBA" id="ARBA00022803"/>
    </source>
</evidence>
<sequence>MFLVLKAIFVTGLLLLISGCTAGRLSTVDQQALLKDGYFPYAQNHAIETAEEVFSLSPEAQQFVINSQNANKKQLENIRGLVQAFFDEEQAGIRYLTNANTVAADTFANREANCLSLTIMAFAMAEFAGFYPTLYEVKIPEYWVRREGTSLLNGHVNLRITVPTGIRKTVPSKNYVDVDFDPQTIRQRFPRIQFSKQKILAMFYNNKGADALLVGDESLAYRYFSEAAAMYPGFGGTWANLGVLYRRAGAYRAAEASYQQAIALDEENFTAWENLALLYELQGKNSDAEEIMTTLKAKRDNNPFYHFMLGEEAYELGESELALKHYSRAMRLNRQRHEILFGLGKTYFELGEIDKAATYIKLAARFAPGRHDEKRYLSKLPSLQSAL</sequence>
<evidence type="ECO:0000313" key="4">
    <source>
        <dbReference type="EMBL" id="OFC70804.1"/>
    </source>
</evidence>
<feature type="repeat" description="TPR" evidence="3">
    <location>
        <begin position="235"/>
        <end position="268"/>
    </location>
</feature>
<dbReference type="EMBL" id="MDHN01000024">
    <property type="protein sequence ID" value="OFC70804.1"/>
    <property type="molecule type" value="Genomic_DNA"/>
</dbReference>
<dbReference type="PANTHER" id="PTHR44858">
    <property type="entry name" value="TETRATRICOPEPTIDE REPEAT PROTEIN 6"/>
    <property type="match status" value="1"/>
</dbReference>
<evidence type="ECO:0000256" key="3">
    <source>
        <dbReference type="PROSITE-ProRule" id="PRU00339"/>
    </source>
</evidence>
<dbReference type="InterPro" id="IPR011990">
    <property type="entry name" value="TPR-like_helical_dom_sf"/>
</dbReference>
<dbReference type="SMART" id="SM00028">
    <property type="entry name" value="TPR"/>
    <property type="match status" value="5"/>
</dbReference>
<dbReference type="Gene3D" id="1.25.40.10">
    <property type="entry name" value="Tetratricopeptide repeat domain"/>
    <property type="match status" value="2"/>
</dbReference>
<comment type="caution">
    <text evidence="4">The sequence shown here is derived from an EMBL/GenBank/DDBJ whole genome shotgun (WGS) entry which is preliminary data.</text>
</comment>
<organism evidence="4 5">
    <name type="scientific">Alteromonas confluentis</name>
    <dbReference type="NCBI Taxonomy" id="1656094"/>
    <lineage>
        <taxon>Bacteria</taxon>
        <taxon>Pseudomonadati</taxon>
        <taxon>Pseudomonadota</taxon>
        <taxon>Gammaproteobacteria</taxon>
        <taxon>Alteromonadales</taxon>
        <taxon>Alteromonadaceae</taxon>
        <taxon>Alteromonas/Salinimonas group</taxon>
        <taxon>Alteromonas</taxon>
    </lineage>
</organism>
<feature type="repeat" description="TPR" evidence="3">
    <location>
        <begin position="337"/>
        <end position="370"/>
    </location>
</feature>
<feature type="repeat" description="TPR" evidence="3">
    <location>
        <begin position="303"/>
        <end position="336"/>
    </location>
</feature>
<keyword evidence="1" id="KW-0677">Repeat</keyword>
<dbReference type="PANTHER" id="PTHR44858:SF1">
    <property type="entry name" value="UDP-N-ACETYLGLUCOSAMINE--PEPTIDE N-ACETYLGLUCOSAMINYLTRANSFERASE SPINDLY-RELATED"/>
    <property type="match status" value="1"/>
</dbReference>
<evidence type="ECO:0000313" key="5">
    <source>
        <dbReference type="Proteomes" id="UP000175691"/>
    </source>
</evidence>
<dbReference type="AlphaFoldDB" id="A0A1E7ZBI1"/>
<dbReference type="Pfam" id="PF13414">
    <property type="entry name" value="TPR_11"/>
    <property type="match status" value="1"/>
</dbReference>
<accession>A0A1E7ZBI1</accession>
<dbReference type="Proteomes" id="UP000175691">
    <property type="component" value="Unassembled WGS sequence"/>
</dbReference>
<reference evidence="4 5" key="1">
    <citation type="submission" date="2016-08" db="EMBL/GenBank/DDBJ databases">
        <authorList>
            <person name="Seilhamer J.J."/>
        </authorList>
    </citation>
    <scope>NUCLEOTIDE SEQUENCE [LARGE SCALE GENOMIC DNA]</scope>
    <source>
        <strain evidence="4 5">KCTC 42603</strain>
    </source>
</reference>
<proteinExistence type="predicted"/>
<dbReference type="InterPro" id="IPR019734">
    <property type="entry name" value="TPR_rpt"/>
</dbReference>
<dbReference type="InterPro" id="IPR050498">
    <property type="entry name" value="Ycf3"/>
</dbReference>
<evidence type="ECO:0000256" key="1">
    <source>
        <dbReference type="ARBA" id="ARBA00022737"/>
    </source>
</evidence>
<dbReference type="SUPFAM" id="SSF48452">
    <property type="entry name" value="TPR-like"/>
    <property type="match status" value="1"/>
</dbReference>